<dbReference type="InterPro" id="IPR013083">
    <property type="entry name" value="Znf_RING/FYVE/PHD"/>
</dbReference>
<dbReference type="Pfam" id="PF13639">
    <property type="entry name" value="zf-RING_2"/>
    <property type="match status" value="1"/>
</dbReference>
<protein>
    <recommendedName>
        <fullName evidence="3">RING-type domain-containing protein</fullName>
    </recommendedName>
</protein>
<dbReference type="SMART" id="SM00184">
    <property type="entry name" value="RING"/>
    <property type="match status" value="1"/>
</dbReference>
<organism evidence="4 5">
    <name type="scientific">Tritrichomonas musculus</name>
    <dbReference type="NCBI Taxonomy" id="1915356"/>
    <lineage>
        <taxon>Eukaryota</taxon>
        <taxon>Metamonada</taxon>
        <taxon>Parabasalia</taxon>
        <taxon>Tritrichomonadida</taxon>
        <taxon>Tritrichomonadidae</taxon>
        <taxon>Tritrichomonas</taxon>
    </lineage>
</organism>
<proteinExistence type="predicted"/>
<keyword evidence="1" id="KW-0863">Zinc-finger</keyword>
<feature type="compositionally biased region" description="Basic and acidic residues" evidence="2">
    <location>
        <begin position="93"/>
        <end position="104"/>
    </location>
</feature>
<comment type="caution">
    <text evidence="4">The sequence shown here is derived from an EMBL/GenBank/DDBJ whole genome shotgun (WGS) entry which is preliminary data.</text>
</comment>
<evidence type="ECO:0000256" key="1">
    <source>
        <dbReference type="PROSITE-ProRule" id="PRU00175"/>
    </source>
</evidence>
<feature type="region of interest" description="Disordered" evidence="2">
    <location>
        <begin position="1"/>
        <end position="61"/>
    </location>
</feature>
<keyword evidence="1" id="KW-0862">Zinc</keyword>
<evidence type="ECO:0000256" key="2">
    <source>
        <dbReference type="SAM" id="MobiDB-lite"/>
    </source>
</evidence>
<dbReference type="PROSITE" id="PS50089">
    <property type="entry name" value="ZF_RING_2"/>
    <property type="match status" value="1"/>
</dbReference>
<feature type="domain" description="RING-type" evidence="3">
    <location>
        <begin position="246"/>
        <end position="287"/>
    </location>
</feature>
<feature type="region of interest" description="Disordered" evidence="2">
    <location>
        <begin position="91"/>
        <end position="114"/>
    </location>
</feature>
<dbReference type="EMBL" id="JAPFFF010000008">
    <property type="protein sequence ID" value="KAK8884937.1"/>
    <property type="molecule type" value="Genomic_DNA"/>
</dbReference>
<dbReference type="Gene3D" id="3.30.40.10">
    <property type="entry name" value="Zinc/RING finger domain, C3HC4 (zinc finger)"/>
    <property type="match status" value="1"/>
</dbReference>
<dbReference type="InterPro" id="IPR001841">
    <property type="entry name" value="Znf_RING"/>
</dbReference>
<sequence length="291" mass="33204">MPAKRRERPAWVDPSEEQAPKRPAFNPYPDDYPVQDDPYANKPARQTKQKQEWCNPNADSTYYDDPALHNPVWAQEVVTPEHVPGLKQRHVRRSEYVHPEDDPRYTGPKKKGPNDPNEVWECPYCGAMWYALEPGVCPQCHVQLFSARPTAGLMAPLVEACKMIDDGIDPRTGLIDKVLDQRLKEQAESVGLTRPDKKPQPKFSGKRRVICSDPSEIPAKDQRDPSIIYVAYYPMSKAELAKRPQCALCHMVMKVGQKTAKLECGHIFHSNCLTQYLKNKDDCPDCHEKIQ</sequence>
<evidence type="ECO:0000313" key="4">
    <source>
        <dbReference type="EMBL" id="KAK8884937.1"/>
    </source>
</evidence>
<keyword evidence="1" id="KW-0479">Metal-binding</keyword>
<evidence type="ECO:0000313" key="5">
    <source>
        <dbReference type="Proteomes" id="UP001470230"/>
    </source>
</evidence>
<feature type="compositionally biased region" description="Low complexity" evidence="2">
    <location>
        <begin position="27"/>
        <end position="38"/>
    </location>
</feature>
<dbReference type="Proteomes" id="UP001470230">
    <property type="component" value="Unassembled WGS sequence"/>
</dbReference>
<evidence type="ECO:0000259" key="3">
    <source>
        <dbReference type="PROSITE" id="PS50089"/>
    </source>
</evidence>
<reference evidence="4 5" key="1">
    <citation type="submission" date="2024-04" db="EMBL/GenBank/DDBJ databases">
        <title>Tritrichomonas musculus Genome.</title>
        <authorList>
            <person name="Alves-Ferreira E."/>
            <person name="Grigg M."/>
            <person name="Lorenzi H."/>
            <person name="Galac M."/>
        </authorList>
    </citation>
    <scope>NUCLEOTIDE SEQUENCE [LARGE SCALE GENOMIC DNA]</scope>
    <source>
        <strain evidence="4 5">EAF2021</strain>
    </source>
</reference>
<keyword evidence="5" id="KW-1185">Reference proteome</keyword>
<accession>A0ABR2K1Y4</accession>
<gene>
    <name evidence="4" type="ORF">M9Y10_044060</name>
</gene>
<dbReference type="SUPFAM" id="SSF57850">
    <property type="entry name" value="RING/U-box"/>
    <property type="match status" value="1"/>
</dbReference>
<name>A0ABR2K1Y4_9EUKA</name>